<dbReference type="EMBL" id="CAADJE010000022">
    <property type="protein sequence ID" value="VFS64849.1"/>
    <property type="molecule type" value="Genomic_DNA"/>
</dbReference>
<dbReference type="AlphaFoldDB" id="A0A485B7Z0"/>
<dbReference type="Proteomes" id="UP000345637">
    <property type="component" value="Unassembled WGS sequence"/>
</dbReference>
<name>A0A485B7Z0_RAOPL</name>
<evidence type="ECO:0000313" key="2">
    <source>
        <dbReference type="Proteomes" id="UP000345637"/>
    </source>
</evidence>
<accession>A0A485B7Z0</accession>
<evidence type="ECO:0000313" key="1">
    <source>
        <dbReference type="EMBL" id="VFS64849.1"/>
    </source>
</evidence>
<organism evidence="1 2">
    <name type="scientific">Raoultella planticola</name>
    <name type="common">Klebsiella planticola</name>
    <dbReference type="NCBI Taxonomy" id="575"/>
    <lineage>
        <taxon>Bacteria</taxon>
        <taxon>Pseudomonadati</taxon>
        <taxon>Pseudomonadota</taxon>
        <taxon>Gammaproteobacteria</taxon>
        <taxon>Enterobacterales</taxon>
        <taxon>Enterobacteriaceae</taxon>
        <taxon>Klebsiella/Raoultella group</taxon>
        <taxon>Raoultella</taxon>
    </lineage>
</organism>
<reference evidence="1 2" key="1">
    <citation type="submission" date="2019-03" db="EMBL/GenBank/DDBJ databases">
        <authorList>
            <consortium name="Pathogen Informatics"/>
        </authorList>
    </citation>
    <scope>NUCLEOTIDE SEQUENCE [LARGE SCALE GENOMIC DNA]</scope>
    <source>
        <strain evidence="1 2">NCTC12998</strain>
    </source>
</reference>
<proteinExistence type="predicted"/>
<gene>
    <name evidence="1" type="ORF">NCTC12998_02728</name>
</gene>
<protein>
    <submittedName>
        <fullName evidence="1">Uncharacterized protein</fullName>
    </submittedName>
</protein>
<sequence>MKFKANSIRTLDRFLKCCGGQENITLGIKLDDLGPEKLVEIGFGISPEEGLSIIPSVIGKFTSFNANGKEILRPDLPKEQYSVSYTSTTYDWHRNPPLWDAHTNSYADSKRTYSSSCYNDLCC</sequence>